<keyword evidence="3 6" id="KW-1133">Transmembrane helix</keyword>
<organism evidence="8 9">
    <name type="scientific">Echinicola arenosa</name>
    <dbReference type="NCBI Taxonomy" id="2774144"/>
    <lineage>
        <taxon>Bacteria</taxon>
        <taxon>Pseudomonadati</taxon>
        <taxon>Bacteroidota</taxon>
        <taxon>Cytophagia</taxon>
        <taxon>Cytophagales</taxon>
        <taxon>Cyclobacteriaceae</taxon>
        <taxon>Echinicola</taxon>
    </lineage>
</organism>
<dbReference type="InterPro" id="IPR010652">
    <property type="entry name" value="DUF1232"/>
</dbReference>
<feature type="transmembrane region" description="Helical" evidence="6">
    <location>
        <begin position="78"/>
        <end position="97"/>
    </location>
</feature>
<dbReference type="EMBL" id="JACYTQ010000006">
    <property type="protein sequence ID" value="MBD8490397.1"/>
    <property type="molecule type" value="Genomic_DNA"/>
</dbReference>
<keyword evidence="5" id="KW-0175">Coiled coil</keyword>
<name>A0ABR9APW3_9BACT</name>
<reference evidence="8 9" key="1">
    <citation type="submission" date="2020-09" db="EMBL/GenBank/DDBJ databases">
        <title>Echinicola sp. CAU 1574 isolated from sand of Sido Beach.</title>
        <authorList>
            <person name="Kim W."/>
        </authorList>
    </citation>
    <scope>NUCLEOTIDE SEQUENCE [LARGE SCALE GENOMIC DNA]</scope>
    <source>
        <strain evidence="8 9">CAU 1574</strain>
    </source>
</reference>
<dbReference type="Proteomes" id="UP000647133">
    <property type="component" value="Unassembled WGS sequence"/>
</dbReference>
<evidence type="ECO:0000256" key="2">
    <source>
        <dbReference type="ARBA" id="ARBA00022692"/>
    </source>
</evidence>
<evidence type="ECO:0000256" key="1">
    <source>
        <dbReference type="ARBA" id="ARBA00004127"/>
    </source>
</evidence>
<accession>A0ABR9APW3</accession>
<keyword evidence="2 6" id="KW-0812">Transmembrane</keyword>
<protein>
    <submittedName>
        <fullName evidence="8">DUF1232 domain-containing protein</fullName>
    </submittedName>
</protein>
<keyword evidence="4 6" id="KW-0472">Membrane</keyword>
<feature type="coiled-coil region" evidence="5">
    <location>
        <begin position="19"/>
        <end position="50"/>
    </location>
</feature>
<evidence type="ECO:0000313" key="9">
    <source>
        <dbReference type="Proteomes" id="UP000647133"/>
    </source>
</evidence>
<comment type="subcellular location">
    <subcellularLocation>
        <location evidence="1">Endomembrane system</location>
        <topology evidence="1">Multi-pass membrane protein</topology>
    </subcellularLocation>
</comment>
<keyword evidence="9" id="KW-1185">Reference proteome</keyword>
<dbReference type="RefSeq" id="WP_192011269.1">
    <property type="nucleotide sequence ID" value="NZ_JACYTQ010000006.1"/>
</dbReference>
<feature type="domain" description="DUF1232" evidence="7">
    <location>
        <begin position="83"/>
        <end position="117"/>
    </location>
</feature>
<evidence type="ECO:0000313" key="8">
    <source>
        <dbReference type="EMBL" id="MBD8490397.1"/>
    </source>
</evidence>
<proteinExistence type="predicted"/>
<evidence type="ECO:0000256" key="4">
    <source>
        <dbReference type="ARBA" id="ARBA00023136"/>
    </source>
</evidence>
<evidence type="ECO:0000256" key="6">
    <source>
        <dbReference type="SAM" id="Phobius"/>
    </source>
</evidence>
<comment type="caution">
    <text evidence="8">The sequence shown here is derived from an EMBL/GenBank/DDBJ whole genome shotgun (WGS) entry which is preliminary data.</text>
</comment>
<gene>
    <name evidence="8" type="ORF">IFO69_16715</name>
</gene>
<evidence type="ECO:0000259" key="7">
    <source>
        <dbReference type="Pfam" id="PF06803"/>
    </source>
</evidence>
<evidence type="ECO:0000256" key="5">
    <source>
        <dbReference type="SAM" id="Coils"/>
    </source>
</evidence>
<evidence type="ECO:0000256" key="3">
    <source>
        <dbReference type="ARBA" id="ARBA00022989"/>
    </source>
</evidence>
<dbReference type="Pfam" id="PF06803">
    <property type="entry name" value="DUF1232"/>
    <property type="match status" value="1"/>
</dbReference>
<sequence length="138" mass="15999">MANWKSEQGNLLDRAKGLYQAKAEKIVESKEKVQQLIQKVTDKLHQLAENPTVKESKFYIDVVLRMVKAYYKNEYRSFSTKTLVLLVLGLLYFVMPFDLIPDFIVGLGFVDDLSVLLAITKSVQSDIYDFLEWERTKV</sequence>